<evidence type="ECO:0000313" key="2">
    <source>
        <dbReference type="Proteomes" id="UP000094580"/>
    </source>
</evidence>
<name>A0ABX2ZJ68_9BACI</name>
<proteinExistence type="predicted"/>
<dbReference type="Proteomes" id="UP000094580">
    <property type="component" value="Unassembled WGS sequence"/>
</dbReference>
<dbReference type="EMBL" id="MDKC01000037">
    <property type="protein sequence ID" value="ODG89753.1"/>
    <property type="molecule type" value="Genomic_DNA"/>
</dbReference>
<accession>A0ABX2ZJ68</accession>
<protein>
    <recommendedName>
        <fullName evidence="3">YkyB-like protein</fullName>
    </recommendedName>
</protein>
<dbReference type="Pfam" id="PF14177">
    <property type="entry name" value="YkyB"/>
    <property type="match status" value="1"/>
</dbReference>
<sequence length="179" mass="20463">MKSKEPSLNKLNFTNEEIFQAIFVVNKHAKTALEPSELYSLKRQAILKLIDKGIAKKVGLHFSNNPKSSKQQSDVLIACGDFFFHIPPLKEDFKLLPHLGILENTHRNPKVSMSLSYAKKILHHFLGIQNVKSENHFKNGSNYRRNTPGQFLRASSFLNNSTFTFPSEPIRKNKGKQEK</sequence>
<keyword evidence="2" id="KW-1185">Reference proteome</keyword>
<organism evidence="1 2">
    <name type="scientific">Gottfriedia luciferensis</name>
    <dbReference type="NCBI Taxonomy" id="178774"/>
    <lineage>
        <taxon>Bacteria</taxon>
        <taxon>Bacillati</taxon>
        <taxon>Bacillota</taxon>
        <taxon>Bacilli</taxon>
        <taxon>Bacillales</taxon>
        <taxon>Bacillaceae</taxon>
        <taxon>Gottfriedia</taxon>
    </lineage>
</organism>
<evidence type="ECO:0008006" key="3">
    <source>
        <dbReference type="Google" id="ProtNLM"/>
    </source>
</evidence>
<dbReference type="RefSeq" id="WP_025568646.1">
    <property type="nucleotide sequence ID" value="NZ_MDKC01000037.1"/>
</dbReference>
<dbReference type="InterPro" id="IPR025552">
    <property type="entry name" value="YkyB"/>
</dbReference>
<evidence type="ECO:0000313" key="1">
    <source>
        <dbReference type="EMBL" id="ODG89753.1"/>
    </source>
</evidence>
<comment type="caution">
    <text evidence="1">The sequence shown here is derived from an EMBL/GenBank/DDBJ whole genome shotgun (WGS) entry which is preliminary data.</text>
</comment>
<reference evidence="1 2" key="1">
    <citation type="submission" date="2016-07" db="EMBL/GenBank/DDBJ databases">
        <authorList>
            <person name="Townsley L."/>
            <person name="Shank E.A."/>
        </authorList>
    </citation>
    <scope>NUCLEOTIDE SEQUENCE [LARGE SCALE GENOMIC DNA]</scope>
    <source>
        <strain evidence="1 2">CH01</strain>
    </source>
</reference>
<gene>
    <name evidence="1" type="ORF">BED47_15175</name>
</gene>